<dbReference type="Gene3D" id="3.90.226.10">
    <property type="entry name" value="2-enoyl-CoA Hydratase, Chain A, domain 1"/>
    <property type="match status" value="1"/>
</dbReference>
<dbReference type="KEGG" id="ncs:NCAS_0D02990"/>
<reference evidence="7 8" key="1">
    <citation type="journal article" date="2011" name="Proc. Natl. Acad. Sci. U.S.A.">
        <title>Evolutionary erosion of yeast sex chromosomes by mating-type switching accidents.</title>
        <authorList>
            <person name="Gordon J.L."/>
            <person name="Armisen D."/>
            <person name="Proux-Wera E."/>
            <person name="Oheigeartaigh S.S."/>
            <person name="Byrne K.P."/>
            <person name="Wolfe K.H."/>
        </authorList>
    </citation>
    <scope>NUCLEOTIDE SEQUENCE [LARGE SCALE GENOMIC DNA]</scope>
    <source>
        <strain evidence="8">ATCC 76901 / BCRC 22586 / CBS 4309 / NBRC 1992 / NRRL Y-12630</strain>
    </source>
</reference>
<dbReference type="GO" id="GO:0005782">
    <property type="term" value="C:peroxisomal matrix"/>
    <property type="evidence" value="ECO:0007669"/>
    <property type="project" value="TreeGrafter"/>
</dbReference>
<dbReference type="Proteomes" id="UP000001640">
    <property type="component" value="Chromosome 4"/>
</dbReference>
<name>G0VE89_NAUCA</name>
<dbReference type="PANTHER" id="PTHR43684">
    <property type="match status" value="1"/>
</dbReference>
<dbReference type="RefSeq" id="XP_003676241.1">
    <property type="nucleotide sequence ID" value="XM_003676193.1"/>
</dbReference>
<dbReference type="SUPFAM" id="SSF52096">
    <property type="entry name" value="ClpP/crotonase"/>
    <property type="match status" value="1"/>
</dbReference>
<keyword evidence="8" id="KW-1185">Reference proteome</keyword>
<feature type="domain" description="Enoyl-CoA hydratase/isomerase" evidence="6">
    <location>
        <begin position="16"/>
        <end position="173"/>
    </location>
</feature>
<dbReference type="InterPro" id="IPR029045">
    <property type="entry name" value="ClpP/crotonase-like_dom_sf"/>
</dbReference>
<evidence type="ECO:0000313" key="7">
    <source>
        <dbReference type="EMBL" id="CCC69880.1"/>
    </source>
</evidence>
<comment type="pathway">
    <text evidence="2">Lipid metabolism; fatty acid beta-oxidation.</text>
</comment>
<dbReference type="PANTHER" id="PTHR43684:SF1">
    <property type="entry name" value="ENOYL-COA DELTA ISOMERASE 2"/>
    <property type="match status" value="1"/>
</dbReference>
<comment type="subcellular location">
    <subcellularLocation>
        <location evidence="1">Peroxisome</location>
    </subcellularLocation>
</comment>
<dbReference type="FunFam" id="3.90.226.10:FF:000048">
    <property type="entry name" value="3,2-trans-enoyl-CoA isomerase"/>
    <property type="match status" value="1"/>
</dbReference>
<comment type="similarity">
    <text evidence="3">Belongs to the enoyl-CoA hydratase/isomerase family.</text>
</comment>
<dbReference type="EMBL" id="HE576755">
    <property type="protein sequence ID" value="CCC69880.1"/>
    <property type="molecule type" value="Genomic_DNA"/>
</dbReference>
<sequence>MSQSKITYTKDGPFFIIKFNSPESLNAMTSQDYIHLATLLKLAEKDPEVYFTVLQSSGRFFSSGADFKFISEYKDVLTGIEKDNTGGDHAARETQLTKVWLDGFLSTNVHVTDIFINHSKVLIACLNGPVVGLSAAIVALCDIVYAMNDDVYMLCPFSRLGLTCEGGTSITLPMKLGMNSTFESLMFAQKIKMDKLMGNIVVKNYKLNDTDEFNKVIMEELKTKIKTLYLPSCLAMKKLLRSSLNDELDKMNSKEVNQALPFWVDGVPLNRFRQMFHNKQRVRGQRADSKL</sequence>
<dbReference type="eggNOG" id="KOG0016">
    <property type="taxonomic scope" value="Eukaryota"/>
</dbReference>
<dbReference type="InterPro" id="IPR045004">
    <property type="entry name" value="ECH_dom"/>
</dbReference>
<evidence type="ECO:0000256" key="2">
    <source>
        <dbReference type="ARBA" id="ARBA00005005"/>
    </source>
</evidence>
<dbReference type="CDD" id="cd06558">
    <property type="entry name" value="crotonase-like"/>
    <property type="match status" value="1"/>
</dbReference>
<dbReference type="FunCoup" id="G0VE89">
    <property type="interactions" value="235"/>
</dbReference>
<dbReference type="AlphaFoldDB" id="G0VE89"/>
<dbReference type="GO" id="GO:0004165">
    <property type="term" value="F:delta(3)-delta(2)-enoyl-CoA isomerase activity"/>
    <property type="evidence" value="ECO:0007669"/>
    <property type="project" value="EnsemblFungi"/>
</dbReference>
<dbReference type="InterPro" id="IPR051053">
    <property type="entry name" value="ECH/Chromodomain_protein"/>
</dbReference>
<organism evidence="7 8">
    <name type="scientific">Naumovozyma castellii</name>
    <name type="common">Yeast</name>
    <name type="synonym">Saccharomyces castellii</name>
    <dbReference type="NCBI Taxonomy" id="27288"/>
    <lineage>
        <taxon>Eukaryota</taxon>
        <taxon>Fungi</taxon>
        <taxon>Dikarya</taxon>
        <taxon>Ascomycota</taxon>
        <taxon>Saccharomycotina</taxon>
        <taxon>Saccharomycetes</taxon>
        <taxon>Saccharomycetales</taxon>
        <taxon>Saccharomycetaceae</taxon>
        <taxon>Naumovozyma</taxon>
    </lineage>
</organism>
<protein>
    <recommendedName>
        <fullName evidence="6">Enoyl-CoA hydratase/isomerase domain-containing protein</fullName>
    </recommendedName>
</protein>
<dbReference type="HOGENOM" id="CLU_009834_6_2_1"/>
<evidence type="ECO:0000259" key="6">
    <source>
        <dbReference type="Pfam" id="PF16113"/>
    </source>
</evidence>
<dbReference type="GO" id="GO:0006635">
    <property type="term" value="P:fatty acid beta-oxidation"/>
    <property type="evidence" value="ECO:0007669"/>
    <property type="project" value="EnsemblFungi"/>
</dbReference>
<dbReference type="OrthoDB" id="2018133at2759"/>
<dbReference type="InParanoid" id="G0VE89"/>
<dbReference type="STRING" id="1064592.G0VE89"/>
<keyword evidence="5" id="KW-0413">Isomerase</keyword>
<evidence type="ECO:0000256" key="1">
    <source>
        <dbReference type="ARBA" id="ARBA00004275"/>
    </source>
</evidence>
<evidence type="ECO:0000313" key="8">
    <source>
        <dbReference type="Proteomes" id="UP000001640"/>
    </source>
</evidence>
<evidence type="ECO:0000256" key="4">
    <source>
        <dbReference type="ARBA" id="ARBA00023140"/>
    </source>
</evidence>
<evidence type="ECO:0000256" key="3">
    <source>
        <dbReference type="ARBA" id="ARBA00005254"/>
    </source>
</evidence>
<gene>
    <name evidence="7" type="primary">NCAS0D02990</name>
    <name evidence="7" type="ordered locus">NCAS_0D02990</name>
</gene>
<proteinExistence type="inferred from homology"/>
<evidence type="ECO:0000256" key="5">
    <source>
        <dbReference type="ARBA" id="ARBA00023235"/>
    </source>
</evidence>
<dbReference type="OMA" id="VVWPKIR"/>
<dbReference type="Pfam" id="PF16113">
    <property type="entry name" value="ECH_2"/>
    <property type="match status" value="1"/>
</dbReference>
<dbReference type="GeneID" id="96903486"/>
<reference key="2">
    <citation type="submission" date="2011-08" db="EMBL/GenBank/DDBJ databases">
        <title>Genome sequence of Naumovozyma castellii.</title>
        <authorList>
            <person name="Gordon J.L."/>
            <person name="Armisen D."/>
            <person name="Proux-Wera E."/>
            <person name="OhEigeartaigh S.S."/>
            <person name="Byrne K.P."/>
            <person name="Wolfe K.H."/>
        </authorList>
    </citation>
    <scope>NUCLEOTIDE SEQUENCE</scope>
    <source>
        <strain>Type strain:CBS 4309</strain>
    </source>
</reference>
<keyword evidence="4" id="KW-0576">Peroxisome</keyword>
<accession>G0VE89</accession>